<dbReference type="PANTHER" id="PTHR43702">
    <property type="entry name" value="L-FUCOSE-PROTON SYMPORTER"/>
    <property type="match status" value="1"/>
</dbReference>
<dbReference type="Pfam" id="PF07690">
    <property type="entry name" value="MFS_1"/>
    <property type="match status" value="1"/>
</dbReference>
<keyword evidence="3" id="KW-0812">Transmembrane</keyword>
<dbReference type="Proteomes" id="UP000184356">
    <property type="component" value="Unassembled WGS sequence"/>
</dbReference>
<evidence type="ECO:0000313" key="4">
    <source>
        <dbReference type="EMBL" id="OJJ59347.1"/>
    </source>
</evidence>
<feature type="transmembrane region" description="Helical" evidence="3">
    <location>
        <begin position="72"/>
        <end position="93"/>
    </location>
</feature>
<keyword evidence="5" id="KW-1185">Reference proteome</keyword>
<sequence>MGFVQFLKTRSGFRVDNSKTTSAANLTLRQSIWPLMLVTILFFLWGFAYGLLDTLNKHFQITLNITKTRSSGLQAAYFGAYPLASLGYANWLLRHYGYKTVFIFGLVLYGIGALCMWPAGLNQSFGGFCAATFVIGSGLGSLETAANPYLAVCGPPKYAEIRINLAQAFNGIGTVVAPALASYVFFTDTADNVNALKRVQWVYLAIGIFVFVLAGVFFMSTIPEVTDEDMAYQVSTTHVSEQEKPFWKQYKLFHATLAQFTYTGSQVAIASYFINYATETWPGTSSSTGSKYLAGAQAAFTVGRFLGAFMMKFFRARWVFLAYLSGVVAFCAASTTQRNETGVAMLFLTLFFESVCFPTIVALGIRGLGRHYKRGSGFIVGGVSGGAAIPALLAHVADMRNNTGFAFIVPTMFMVVAWTYAVAVNFVPVYRDTVDKVGESDIGLRSDGDADAVKDVEAMGDSEKAEVVHVR</sequence>
<accession>A0A1L9TIU4</accession>
<feature type="transmembrane region" description="Helical" evidence="3">
    <location>
        <begin position="403"/>
        <end position="427"/>
    </location>
</feature>
<name>A0A1L9TIU4_9EURO</name>
<feature type="transmembrane region" description="Helical" evidence="3">
    <location>
        <begin position="163"/>
        <end position="186"/>
    </location>
</feature>
<feature type="transmembrane region" description="Helical" evidence="3">
    <location>
        <begin position="100"/>
        <end position="119"/>
    </location>
</feature>
<evidence type="ECO:0008006" key="6">
    <source>
        <dbReference type="Google" id="ProtNLM"/>
    </source>
</evidence>
<feature type="transmembrane region" description="Helical" evidence="3">
    <location>
        <begin position="318"/>
        <end position="336"/>
    </location>
</feature>
<dbReference type="AlphaFoldDB" id="A0A1L9TIU4"/>
<dbReference type="VEuPathDB" id="FungiDB:ASPSYDRAFT_148739"/>
<evidence type="ECO:0000256" key="1">
    <source>
        <dbReference type="ARBA" id="ARBA00004429"/>
    </source>
</evidence>
<dbReference type="InterPro" id="IPR050375">
    <property type="entry name" value="MFS_TsgA-like"/>
</dbReference>
<dbReference type="EMBL" id="KV878585">
    <property type="protein sequence ID" value="OJJ59347.1"/>
    <property type="molecule type" value="Genomic_DNA"/>
</dbReference>
<dbReference type="PANTHER" id="PTHR43702:SF3">
    <property type="entry name" value="PROTEIN TSGA"/>
    <property type="match status" value="1"/>
</dbReference>
<evidence type="ECO:0000256" key="2">
    <source>
        <dbReference type="ARBA" id="ARBA00022475"/>
    </source>
</evidence>
<dbReference type="OrthoDB" id="546893at2759"/>
<keyword evidence="2" id="KW-1003">Cell membrane</keyword>
<dbReference type="GO" id="GO:0022857">
    <property type="term" value="F:transmembrane transporter activity"/>
    <property type="evidence" value="ECO:0007669"/>
    <property type="project" value="InterPro"/>
</dbReference>
<keyword evidence="3" id="KW-0472">Membrane</keyword>
<feature type="transmembrane region" description="Helical" evidence="3">
    <location>
        <begin position="201"/>
        <end position="222"/>
    </location>
</feature>
<dbReference type="RefSeq" id="XP_040703153.1">
    <property type="nucleotide sequence ID" value="XM_040841836.1"/>
</dbReference>
<reference evidence="5" key="1">
    <citation type="journal article" date="2017" name="Genome Biol.">
        <title>Comparative genomics reveals high biological diversity and specific adaptations in the industrially and medically important fungal genus Aspergillus.</title>
        <authorList>
            <person name="de Vries R.P."/>
            <person name="Riley R."/>
            <person name="Wiebenga A."/>
            <person name="Aguilar-Osorio G."/>
            <person name="Amillis S."/>
            <person name="Uchima C.A."/>
            <person name="Anderluh G."/>
            <person name="Asadollahi M."/>
            <person name="Askin M."/>
            <person name="Barry K."/>
            <person name="Battaglia E."/>
            <person name="Bayram O."/>
            <person name="Benocci T."/>
            <person name="Braus-Stromeyer S.A."/>
            <person name="Caldana C."/>
            <person name="Canovas D."/>
            <person name="Cerqueira G.C."/>
            <person name="Chen F."/>
            <person name="Chen W."/>
            <person name="Choi C."/>
            <person name="Clum A."/>
            <person name="Dos Santos R.A."/>
            <person name="Damasio A.R."/>
            <person name="Diallinas G."/>
            <person name="Emri T."/>
            <person name="Fekete E."/>
            <person name="Flipphi M."/>
            <person name="Freyberg S."/>
            <person name="Gallo A."/>
            <person name="Gournas C."/>
            <person name="Habgood R."/>
            <person name="Hainaut M."/>
            <person name="Harispe M.L."/>
            <person name="Henrissat B."/>
            <person name="Hilden K.S."/>
            <person name="Hope R."/>
            <person name="Hossain A."/>
            <person name="Karabika E."/>
            <person name="Karaffa L."/>
            <person name="Karanyi Z."/>
            <person name="Krasevec N."/>
            <person name="Kuo A."/>
            <person name="Kusch H."/>
            <person name="LaButti K."/>
            <person name="Lagendijk E.L."/>
            <person name="Lapidus A."/>
            <person name="Levasseur A."/>
            <person name="Lindquist E."/>
            <person name="Lipzen A."/>
            <person name="Logrieco A.F."/>
            <person name="MacCabe A."/>
            <person name="Maekelae M.R."/>
            <person name="Malavazi I."/>
            <person name="Melin P."/>
            <person name="Meyer V."/>
            <person name="Mielnichuk N."/>
            <person name="Miskei M."/>
            <person name="Molnar A.P."/>
            <person name="Mule G."/>
            <person name="Ngan C.Y."/>
            <person name="Orejas M."/>
            <person name="Orosz E."/>
            <person name="Ouedraogo J.P."/>
            <person name="Overkamp K.M."/>
            <person name="Park H.-S."/>
            <person name="Perrone G."/>
            <person name="Piumi F."/>
            <person name="Punt P.J."/>
            <person name="Ram A.F."/>
            <person name="Ramon A."/>
            <person name="Rauscher S."/>
            <person name="Record E."/>
            <person name="Riano-Pachon D.M."/>
            <person name="Robert V."/>
            <person name="Roehrig J."/>
            <person name="Ruller R."/>
            <person name="Salamov A."/>
            <person name="Salih N.S."/>
            <person name="Samson R.A."/>
            <person name="Sandor E."/>
            <person name="Sanguinetti M."/>
            <person name="Schuetze T."/>
            <person name="Sepcic K."/>
            <person name="Shelest E."/>
            <person name="Sherlock G."/>
            <person name="Sophianopoulou V."/>
            <person name="Squina F.M."/>
            <person name="Sun H."/>
            <person name="Susca A."/>
            <person name="Todd R.B."/>
            <person name="Tsang A."/>
            <person name="Unkles S.E."/>
            <person name="van de Wiele N."/>
            <person name="van Rossen-Uffink D."/>
            <person name="Oliveira J.V."/>
            <person name="Vesth T.C."/>
            <person name="Visser J."/>
            <person name="Yu J.-H."/>
            <person name="Zhou M."/>
            <person name="Andersen M.R."/>
            <person name="Archer D.B."/>
            <person name="Baker S.E."/>
            <person name="Benoit I."/>
            <person name="Brakhage A.A."/>
            <person name="Braus G.H."/>
            <person name="Fischer R."/>
            <person name="Frisvad J.C."/>
            <person name="Goldman G.H."/>
            <person name="Houbraken J."/>
            <person name="Oakley B."/>
            <person name="Pocsi I."/>
            <person name="Scazzocchio C."/>
            <person name="Seiboth B."/>
            <person name="vanKuyk P.A."/>
            <person name="Wortman J."/>
            <person name="Dyer P.S."/>
            <person name="Grigoriev I.V."/>
        </authorList>
    </citation>
    <scope>NUCLEOTIDE SEQUENCE [LARGE SCALE GENOMIC DNA]</scope>
    <source>
        <strain evidence="5">CBS 593.65</strain>
    </source>
</reference>
<feature type="transmembrane region" description="Helical" evidence="3">
    <location>
        <begin position="252"/>
        <end position="274"/>
    </location>
</feature>
<proteinExistence type="predicted"/>
<dbReference type="STRING" id="1036612.A0A1L9TIU4"/>
<dbReference type="InterPro" id="IPR011701">
    <property type="entry name" value="MFS"/>
</dbReference>
<dbReference type="SUPFAM" id="SSF103473">
    <property type="entry name" value="MFS general substrate transporter"/>
    <property type="match status" value="1"/>
</dbReference>
<protein>
    <recommendedName>
        <fullName evidence="6">Major facilitator superfamily (MFS) profile domain-containing protein</fullName>
    </recommendedName>
</protein>
<feature type="transmembrane region" description="Helical" evidence="3">
    <location>
        <begin position="342"/>
        <end position="365"/>
    </location>
</feature>
<organism evidence="4 5">
    <name type="scientific">Aspergillus sydowii CBS 593.65</name>
    <dbReference type="NCBI Taxonomy" id="1036612"/>
    <lineage>
        <taxon>Eukaryota</taxon>
        <taxon>Fungi</taxon>
        <taxon>Dikarya</taxon>
        <taxon>Ascomycota</taxon>
        <taxon>Pezizomycotina</taxon>
        <taxon>Eurotiomycetes</taxon>
        <taxon>Eurotiomycetidae</taxon>
        <taxon>Eurotiales</taxon>
        <taxon>Aspergillaceae</taxon>
        <taxon>Aspergillus</taxon>
        <taxon>Aspergillus subgen. Nidulantes</taxon>
    </lineage>
</organism>
<dbReference type="GeneID" id="63757909"/>
<feature type="transmembrane region" description="Helical" evidence="3">
    <location>
        <begin position="377"/>
        <end position="397"/>
    </location>
</feature>
<comment type="subcellular location">
    <subcellularLocation>
        <location evidence="1">Cell inner membrane</location>
        <topology evidence="1">Multi-pass membrane protein</topology>
    </subcellularLocation>
</comment>
<gene>
    <name evidence="4" type="ORF">ASPSYDRAFT_148739</name>
</gene>
<dbReference type="Gene3D" id="1.20.1250.20">
    <property type="entry name" value="MFS general substrate transporter like domains"/>
    <property type="match status" value="2"/>
</dbReference>
<dbReference type="GO" id="GO:0005886">
    <property type="term" value="C:plasma membrane"/>
    <property type="evidence" value="ECO:0007669"/>
    <property type="project" value="UniProtKB-SubCell"/>
</dbReference>
<keyword evidence="3" id="KW-1133">Transmembrane helix</keyword>
<evidence type="ECO:0000313" key="5">
    <source>
        <dbReference type="Proteomes" id="UP000184356"/>
    </source>
</evidence>
<feature type="transmembrane region" description="Helical" evidence="3">
    <location>
        <begin position="32"/>
        <end position="52"/>
    </location>
</feature>
<evidence type="ECO:0000256" key="3">
    <source>
        <dbReference type="SAM" id="Phobius"/>
    </source>
</evidence>
<dbReference type="InterPro" id="IPR036259">
    <property type="entry name" value="MFS_trans_sf"/>
</dbReference>